<dbReference type="OrthoDB" id="77317at2759"/>
<dbReference type="OMA" id="NTPARGH"/>
<proteinExistence type="predicted"/>
<protein>
    <submittedName>
        <fullName evidence="3">Uncharacterized protein</fullName>
    </submittedName>
</protein>
<dbReference type="GeneID" id="36399549"/>
<name>A0A0P1A8L9_PLAHL</name>
<feature type="region of interest" description="Disordered" evidence="2">
    <location>
        <begin position="325"/>
        <end position="350"/>
    </location>
</feature>
<evidence type="ECO:0000313" key="3">
    <source>
        <dbReference type="EMBL" id="CEG37030.1"/>
    </source>
</evidence>
<organism evidence="3 4">
    <name type="scientific">Plasmopara halstedii</name>
    <name type="common">Downy mildew of sunflower</name>
    <dbReference type="NCBI Taxonomy" id="4781"/>
    <lineage>
        <taxon>Eukaryota</taxon>
        <taxon>Sar</taxon>
        <taxon>Stramenopiles</taxon>
        <taxon>Oomycota</taxon>
        <taxon>Peronosporomycetes</taxon>
        <taxon>Peronosporales</taxon>
        <taxon>Peronosporaceae</taxon>
        <taxon>Plasmopara</taxon>
    </lineage>
</organism>
<dbReference type="EMBL" id="CCYD01000261">
    <property type="protein sequence ID" value="CEG37030.1"/>
    <property type="molecule type" value="Genomic_DNA"/>
</dbReference>
<evidence type="ECO:0000256" key="2">
    <source>
        <dbReference type="SAM" id="MobiDB-lite"/>
    </source>
</evidence>
<feature type="coiled-coil region" evidence="1">
    <location>
        <begin position="21"/>
        <end position="48"/>
    </location>
</feature>
<keyword evidence="1" id="KW-0175">Coiled coil</keyword>
<keyword evidence="4" id="KW-1185">Reference proteome</keyword>
<dbReference type="Proteomes" id="UP000054928">
    <property type="component" value="Unassembled WGS sequence"/>
</dbReference>
<sequence>MGPPSGGIGIKISDSVIGTELSSANDEMARANTQNAASLERVEKLEDLILEAYSCMQIDGEYIILPDEVAEKLHRASEQVCGHYDEVWNSLIYNCLTVLSKIQDSREEEQIDENLRAGENLSSRSAAATHADLQECNLRPNNFIIDLPEPEKEKEQIQGDLEGGVQDLRSLDVSRERLSVEEKAKQHKLQNLNTEAGNLGPEIHNRQVPPAASSNIFIELVSLPEADENTSSGSPSPLSQHIFSNSGEKISTPNLSISTHRQGHLAPDRLTLAPNSVTDSYQITPDQLLSSKCRSKILTYEKRRDAAIKLKEDKKIRELRIRESARKQREDSKRKLEEVQQREMEEKRERVRRIREERLIRRTGKTTIAHGSKQDGQF</sequence>
<dbReference type="RefSeq" id="XP_024573399.1">
    <property type="nucleotide sequence ID" value="XM_024722310.1"/>
</dbReference>
<evidence type="ECO:0000313" key="4">
    <source>
        <dbReference type="Proteomes" id="UP000054928"/>
    </source>
</evidence>
<accession>A0A0P1A8L9</accession>
<reference evidence="4" key="1">
    <citation type="submission" date="2014-09" db="EMBL/GenBank/DDBJ databases">
        <authorList>
            <person name="Sharma Rahul"/>
            <person name="Thines Marco"/>
        </authorList>
    </citation>
    <scope>NUCLEOTIDE SEQUENCE [LARGE SCALE GENOMIC DNA]</scope>
</reference>
<dbReference type="AlphaFoldDB" id="A0A0P1A8L9"/>
<evidence type="ECO:0000256" key="1">
    <source>
        <dbReference type="SAM" id="Coils"/>
    </source>
</evidence>